<dbReference type="Proteomes" id="UP001589818">
    <property type="component" value="Unassembled WGS sequence"/>
</dbReference>
<dbReference type="Pfam" id="PF12729">
    <property type="entry name" value="4HB_MCP_1"/>
    <property type="match status" value="1"/>
</dbReference>
<evidence type="ECO:0000256" key="4">
    <source>
        <dbReference type="ARBA" id="ARBA00023224"/>
    </source>
</evidence>
<evidence type="ECO:0000259" key="8">
    <source>
        <dbReference type="PROSITE" id="PS50111"/>
    </source>
</evidence>
<organism evidence="10 11">
    <name type="scientific">Paenibacillus mendelii</name>
    <dbReference type="NCBI Taxonomy" id="206163"/>
    <lineage>
        <taxon>Bacteria</taxon>
        <taxon>Bacillati</taxon>
        <taxon>Bacillota</taxon>
        <taxon>Bacilli</taxon>
        <taxon>Bacillales</taxon>
        <taxon>Paenibacillaceae</taxon>
        <taxon>Paenibacillus</taxon>
    </lineage>
</organism>
<dbReference type="SMART" id="SM00304">
    <property type="entry name" value="HAMP"/>
    <property type="match status" value="2"/>
</dbReference>
<dbReference type="SMART" id="SM00283">
    <property type="entry name" value="MA"/>
    <property type="match status" value="1"/>
</dbReference>
<accession>A0ABV6JAK3</accession>
<protein>
    <submittedName>
        <fullName evidence="10">Methyl-accepting chemotaxis protein</fullName>
    </submittedName>
</protein>
<feature type="domain" description="HAMP" evidence="9">
    <location>
        <begin position="214"/>
        <end position="266"/>
    </location>
</feature>
<dbReference type="InterPro" id="IPR024478">
    <property type="entry name" value="HlyB_4HB_MCP"/>
</dbReference>
<dbReference type="PANTHER" id="PTHR32089">
    <property type="entry name" value="METHYL-ACCEPTING CHEMOTAXIS PROTEIN MCPB"/>
    <property type="match status" value="1"/>
</dbReference>
<keyword evidence="7" id="KW-1133">Transmembrane helix</keyword>
<dbReference type="RefSeq" id="WP_204818681.1">
    <property type="nucleotide sequence ID" value="NZ_JANHOF010000005.1"/>
</dbReference>
<proteinExistence type="inferred from homology"/>
<feature type="transmembrane region" description="Helical" evidence="7">
    <location>
        <begin position="6"/>
        <end position="30"/>
    </location>
</feature>
<evidence type="ECO:0000256" key="7">
    <source>
        <dbReference type="SAM" id="Phobius"/>
    </source>
</evidence>
<comment type="subcellular location">
    <subcellularLocation>
        <location evidence="1">Cell membrane</location>
    </subcellularLocation>
</comment>
<reference evidence="10 11" key="1">
    <citation type="submission" date="2024-09" db="EMBL/GenBank/DDBJ databases">
        <authorList>
            <person name="Sun Q."/>
            <person name="Mori K."/>
        </authorList>
    </citation>
    <scope>NUCLEOTIDE SEQUENCE [LARGE SCALE GENOMIC DNA]</scope>
    <source>
        <strain evidence="10 11">CCM 4839</strain>
    </source>
</reference>
<dbReference type="SUPFAM" id="SSF58104">
    <property type="entry name" value="Methyl-accepting chemotaxis protein (MCP) signaling domain"/>
    <property type="match status" value="1"/>
</dbReference>
<keyword evidence="2" id="KW-1003">Cell membrane</keyword>
<feature type="transmembrane region" description="Helical" evidence="7">
    <location>
        <begin position="190"/>
        <end position="212"/>
    </location>
</feature>
<dbReference type="PROSITE" id="PS50885">
    <property type="entry name" value="HAMP"/>
    <property type="match status" value="1"/>
</dbReference>
<sequence length="585" mass="65115">MRWFANLNLFAKFCFCFLLIFLILLGNSLFGMKQMERMNDNFADVFDNRMKSMNEIGAVSANFHKMIAHLGSYVYQNKAVEEKAAMLESIAEYRNSIDELLVSLGQKQLSDKAKKELEVFGFVWTSYTPAMDQVIEQIKAGQQDKAVWNYESQIVVKAEGIDRYFASFIKLNEDEAALSFENSNGMYKEAIRISIISLIASLLISGFLGWLMTTSIRRPVRELLRHFSLVADGMMTESVTTTRKDEMGQLLTSFERMRSNLHDLVAQTKRMIGVLSNHADEIRHSAEVTGDAAHAMRSGLTAASQETMAMYAQVQQDVVVIHEMLTGLMEVTEGVNAISEQSSDSESSVHEGRTVVDEAIRSMGSIRDRVHRSLDEIGTVKNASAKIGNVMRSIEGLMKQTHILALNASIEAARSGEHGKGFMVIAQEVSKLAQQTRTASDEVNAYIGAISQDIDGLHKSMTEENVEVEAGIHKVELAGNQFYTISHSILKMNDSLQHVSATLEELAAGGTQMNQAMERIGQFSKETSEGMGEFVHIADGQSLSMNDVNASVQHLAAEFEVLFDKMERFKTNIIEDEVNSDETKS</sequence>
<keyword evidence="3 7" id="KW-0472">Membrane</keyword>
<dbReference type="InterPro" id="IPR003660">
    <property type="entry name" value="HAMP_dom"/>
</dbReference>
<dbReference type="Gene3D" id="1.10.287.950">
    <property type="entry name" value="Methyl-accepting chemotaxis protein"/>
    <property type="match status" value="1"/>
</dbReference>
<dbReference type="EMBL" id="JBHLVF010000023">
    <property type="protein sequence ID" value="MFC0392901.1"/>
    <property type="molecule type" value="Genomic_DNA"/>
</dbReference>
<evidence type="ECO:0000256" key="6">
    <source>
        <dbReference type="PROSITE-ProRule" id="PRU00284"/>
    </source>
</evidence>
<evidence type="ECO:0000313" key="11">
    <source>
        <dbReference type="Proteomes" id="UP001589818"/>
    </source>
</evidence>
<evidence type="ECO:0000256" key="3">
    <source>
        <dbReference type="ARBA" id="ARBA00023136"/>
    </source>
</evidence>
<evidence type="ECO:0000259" key="9">
    <source>
        <dbReference type="PROSITE" id="PS50885"/>
    </source>
</evidence>
<dbReference type="Pfam" id="PF00015">
    <property type="entry name" value="MCPsignal"/>
    <property type="match status" value="1"/>
</dbReference>
<evidence type="ECO:0000256" key="1">
    <source>
        <dbReference type="ARBA" id="ARBA00004236"/>
    </source>
</evidence>
<name>A0ABV6JAK3_9BACL</name>
<evidence type="ECO:0000256" key="5">
    <source>
        <dbReference type="ARBA" id="ARBA00029447"/>
    </source>
</evidence>
<dbReference type="Pfam" id="PF00672">
    <property type="entry name" value="HAMP"/>
    <property type="match status" value="1"/>
</dbReference>
<evidence type="ECO:0000313" key="10">
    <source>
        <dbReference type="EMBL" id="MFC0392901.1"/>
    </source>
</evidence>
<feature type="domain" description="Methyl-accepting transducer" evidence="8">
    <location>
        <begin position="285"/>
        <end position="521"/>
    </location>
</feature>
<comment type="similarity">
    <text evidence="5">Belongs to the methyl-accepting chemotaxis (MCP) protein family.</text>
</comment>
<dbReference type="CDD" id="cd06225">
    <property type="entry name" value="HAMP"/>
    <property type="match status" value="1"/>
</dbReference>
<comment type="caution">
    <text evidence="10">The sequence shown here is derived from an EMBL/GenBank/DDBJ whole genome shotgun (WGS) entry which is preliminary data.</text>
</comment>
<dbReference type="Gene3D" id="6.10.340.10">
    <property type="match status" value="1"/>
</dbReference>
<dbReference type="PROSITE" id="PS50111">
    <property type="entry name" value="CHEMOTAXIS_TRANSDUC_2"/>
    <property type="match status" value="1"/>
</dbReference>
<keyword evidence="7" id="KW-0812">Transmembrane</keyword>
<dbReference type="PANTHER" id="PTHR32089:SF112">
    <property type="entry name" value="LYSOZYME-LIKE PROTEIN-RELATED"/>
    <property type="match status" value="1"/>
</dbReference>
<dbReference type="InterPro" id="IPR004089">
    <property type="entry name" value="MCPsignal_dom"/>
</dbReference>
<evidence type="ECO:0000256" key="2">
    <source>
        <dbReference type="ARBA" id="ARBA00022475"/>
    </source>
</evidence>
<gene>
    <name evidence="10" type="ORF">ACFFJ8_16130</name>
</gene>
<keyword evidence="4 6" id="KW-0807">Transducer</keyword>
<keyword evidence="11" id="KW-1185">Reference proteome</keyword>